<keyword evidence="1" id="KW-1133">Transmembrane helix</keyword>
<dbReference type="KEGG" id="bmei:Spa11_12390"/>
<keyword evidence="4" id="KW-1185">Reference proteome</keyword>
<dbReference type="RefSeq" id="WP_145109378.1">
    <property type="nucleotide sequence ID" value="NZ_CP036349.1"/>
</dbReference>
<name>A0A518K5H8_9BACT</name>
<dbReference type="PROSITE" id="PS50006">
    <property type="entry name" value="FHA_DOMAIN"/>
    <property type="match status" value="1"/>
</dbReference>
<feature type="transmembrane region" description="Helical" evidence="1">
    <location>
        <begin position="194"/>
        <end position="213"/>
    </location>
</feature>
<feature type="domain" description="FHA" evidence="2">
    <location>
        <begin position="277"/>
        <end position="327"/>
    </location>
</feature>
<feature type="transmembrane region" description="Helical" evidence="1">
    <location>
        <begin position="81"/>
        <end position="105"/>
    </location>
</feature>
<gene>
    <name evidence="3" type="primary">garA</name>
    <name evidence="3" type="ORF">Spa11_12390</name>
</gene>
<accession>A0A518K5H8</accession>
<evidence type="ECO:0000259" key="2">
    <source>
        <dbReference type="PROSITE" id="PS50006"/>
    </source>
</evidence>
<dbReference type="InterPro" id="IPR008984">
    <property type="entry name" value="SMAD_FHA_dom_sf"/>
</dbReference>
<keyword evidence="1" id="KW-0812">Transmembrane</keyword>
<evidence type="ECO:0000256" key="1">
    <source>
        <dbReference type="SAM" id="Phobius"/>
    </source>
</evidence>
<dbReference type="SUPFAM" id="SSF49879">
    <property type="entry name" value="SMAD/FHA domain"/>
    <property type="match status" value="1"/>
</dbReference>
<feature type="transmembrane region" description="Helical" evidence="1">
    <location>
        <begin position="117"/>
        <end position="141"/>
    </location>
</feature>
<dbReference type="Gene3D" id="2.60.200.20">
    <property type="match status" value="1"/>
</dbReference>
<organism evidence="3 4">
    <name type="scientific">Botrimarina mediterranea</name>
    <dbReference type="NCBI Taxonomy" id="2528022"/>
    <lineage>
        <taxon>Bacteria</taxon>
        <taxon>Pseudomonadati</taxon>
        <taxon>Planctomycetota</taxon>
        <taxon>Planctomycetia</taxon>
        <taxon>Pirellulales</taxon>
        <taxon>Lacipirellulaceae</taxon>
        <taxon>Botrimarina</taxon>
    </lineage>
</organism>
<dbReference type="InterPro" id="IPR000253">
    <property type="entry name" value="FHA_dom"/>
</dbReference>
<feature type="transmembrane region" description="Helical" evidence="1">
    <location>
        <begin position="161"/>
        <end position="182"/>
    </location>
</feature>
<proteinExistence type="predicted"/>
<feature type="transmembrane region" description="Helical" evidence="1">
    <location>
        <begin position="47"/>
        <end position="66"/>
    </location>
</feature>
<evidence type="ECO:0000313" key="4">
    <source>
        <dbReference type="Proteomes" id="UP000316426"/>
    </source>
</evidence>
<feature type="transmembrane region" description="Helical" evidence="1">
    <location>
        <begin position="233"/>
        <end position="252"/>
    </location>
</feature>
<evidence type="ECO:0000313" key="3">
    <source>
        <dbReference type="EMBL" id="QDV73051.1"/>
    </source>
</evidence>
<reference evidence="3 4" key="1">
    <citation type="submission" date="2019-02" db="EMBL/GenBank/DDBJ databases">
        <title>Deep-cultivation of Planctomycetes and their phenomic and genomic characterization uncovers novel biology.</title>
        <authorList>
            <person name="Wiegand S."/>
            <person name="Jogler M."/>
            <person name="Boedeker C."/>
            <person name="Pinto D."/>
            <person name="Vollmers J."/>
            <person name="Rivas-Marin E."/>
            <person name="Kohn T."/>
            <person name="Peeters S.H."/>
            <person name="Heuer A."/>
            <person name="Rast P."/>
            <person name="Oberbeckmann S."/>
            <person name="Bunk B."/>
            <person name="Jeske O."/>
            <person name="Meyerdierks A."/>
            <person name="Storesund J.E."/>
            <person name="Kallscheuer N."/>
            <person name="Luecker S."/>
            <person name="Lage O.M."/>
            <person name="Pohl T."/>
            <person name="Merkel B.J."/>
            <person name="Hornburger P."/>
            <person name="Mueller R.-W."/>
            <person name="Bruemmer F."/>
            <person name="Labrenz M."/>
            <person name="Spormann A.M."/>
            <person name="Op den Camp H."/>
            <person name="Overmann J."/>
            <person name="Amann R."/>
            <person name="Jetten M.S.M."/>
            <person name="Mascher T."/>
            <person name="Medema M.H."/>
            <person name="Devos D.P."/>
            <person name="Kaster A.-K."/>
            <person name="Ovreas L."/>
            <person name="Rohde M."/>
            <person name="Galperin M.Y."/>
            <person name="Jogler C."/>
        </authorList>
    </citation>
    <scope>NUCLEOTIDE SEQUENCE [LARGE SCALE GENOMIC DNA]</scope>
    <source>
        <strain evidence="3 4">Spa11</strain>
    </source>
</reference>
<sequence length="354" mass="37691">MNEPLRITKGDLNTPEVDQFVEMQAYLSRDTSFEDERSWIVRVIYANWFYLSIASLCGALLGWALIEPSIDDFSDDEEANAALLLVFPMIAGCVGLFLGAAEGLICRNPLRAMKSGFVGLGVGFLGGLVALIPAAFIFGFASLASLSIDDGLDPNGMPTGVAFLVLMMGRAAAWAVAGIPAGLGQGIALREKKVIINGVVGGCLGGLVGGLLFDPISLVLTAEDGQATYSRAVGFGSIGLFVGLFVGLVEGWTKTAWLQMLKGPLAGKQFILFKDTTSLGSSPKADIYLFKDDAIEPRHAQIVNRGGRFELEDNESPDGTYVNGVPVRRHVLRDGDQVVLGKTVLQFSLKANPD</sequence>
<dbReference type="SMART" id="SM00240">
    <property type="entry name" value="FHA"/>
    <property type="match status" value="1"/>
</dbReference>
<dbReference type="Proteomes" id="UP000316426">
    <property type="component" value="Chromosome"/>
</dbReference>
<dbReference type="AlphaFoldDB" id="A0A518K5H8"/>
<dbReference type="EMBL" id="CP036349">
    <property type="protein sequence ID" value="QDV73051.1"/>
    <property type="molecule type" value="Genomic_DNA"/>
</dbReference>
<protein>
    <submittedName>
        <fullName evidence="3">Glycogen accumulation regulator GarA</fullName>
    </submittedName>
</protein>
<dbReference type="Pfam" id="PF00498">
    <property type="entry name" value="FHA"/>
    <property type="match status" value="1"/>
</dbReference>
<dbReference type="CDD" id="cd00060">
    <property type="entry name" value="FHA"/>
    <property type="match status" value="1"/>
</dbReference>
<keyword evidence="1" id="KW-0472">Membrane</keyword>